<accession>A0ABU1H881</accession>
<evidence type="ECO:0000313" key="1">
    <source>
        <dbReference type="EMBL" id="MDR5900340.1"/>
    </source>
</evidence>
<organism evidence="1 2">
    <name type="scientific">Vreelandella vilamensis</name>
    <dbReference type="NCBI Taxonomy" id="531309"/>
    <lineage>
        <taxon>Bacteria</taxon>
        <taxon>Pseudomonadati</taxon>
        <taxon>Pseudomonadota</taxon>
        <taxon>Gammaproteobacteria</taxon>
        <taxon>Oceanospirillales</taxon>
        <taxon>Halomonadaceae</taxon>
        <taxon>Vreelandella</taxon>
    </lineage>
</organism>
<comment type="caution">
    <text evidence="1">The sequence shown here is derived from an EMBL/GenBank/DDBJ whole genome shotgun (WGS) entry which is preliminary data.</text>
</comment>
<sequence>MSITAFYGGKAKSPTTATPWCSSIVVMSLHVRRIQPSSPHWKAVSRLPPRRTIQRQSAGQGASLYPLLRGPAPLPGNGEKVGSLCIIKTQPRRLEENEKELLACLALHVEEELVARLPESHVTTTALLDETMFRARASSVFSLCLRFGFNTVLVRVCMTNISRIQDRYGTPAGEELIQQQWVTPKRVSIAEIDPANGPPQHDSMDLAGKRMTDAIRVTFKRNGRSR</sequence>
<proteinExistence type="predicted"/>
<dbReference type="RefSeq" id="WP_309657217.1">
    <property type="nucleotide sequence ID" value="NZ_JARWAN010000037.1"/>
</dbReference>
<gene>
    <name evidence="1" type="ORF">QC823_15340</name>
</gene>
<dbReference type="EMBL" id="JARWAN010000037">
    <property type="protein sequence ID" value="MDR5900340.1"/>
    <property type="molecule type" value="Genomic_DNA"/>
</dbReference>
<keyword evidence="2" id="KW-1185">Reference proteome</keyword>
<protein>
    <submittedName>
        <fullName evidence="1">Uncharacterized protein</fullName>
    </submittedName>
</protein>
<name>A0ABU1H881_9GAMM</name>
<reference evidence="1 2" key="1">
    <citation type="submission" date="2023-04" db="EMBL/GenBank/DDBJ databases">
        <title>A long-awaited taxogenomic arrangement of the family Halomonadaceae.</title>
        <authorList>
            <person name="De La Haba R."/>
            <person name="Chuvochina M."/>
            <person name="Wittouck S."/>
            <person name="Arahal D.R."/>
            <person name="Sanchez-Porro C."/>
            <person name="Hugenholtz P."/>
            <person name="Ventosa A."/>
        </authorList>
    </citation>
    <scope>NUCLEOTIDE SEQUENCE [LARGE SCALE GENOMIC DNA]</scope>
    <source>
        <strain evidence="1 2">DSM 21020</strain>
    </source>
</reference>
<dbReference type="Proteomes" id="UP001254564">
    <property type="component" value="Unassembled WGS sequence"/>
</dbReference>
<evidence type="ECO:0000313" key="2">
    <source>
        <dbReference type="Proteomes" id="UP001254564"/>
    </source>
</evidence>